<dbReference type="EMBL" id="CBTJ020000113">
    <property type="protein sequence ID" value="CDI04561.1"/>
    <property type="molecule type" value="Genomic_DNA"/>
</dbReference>
<keyword evidence="1" id="KW-0694">RNA-binding</keyword>
<reference evidence="3" key="1">
    <citation type="submission" date="2013-07" db="EMBL/GenBank/DDBJ databases">
        <authorList>
            <person name="McIlroy S."/>
        </authorList>
    </citation>
    <scope>NUCLEOTIDE SEQUENCE [LARGE SCALE GENOMIC DNA]</scope>
    <source>
        <strain evidence="3">Run_A_D11</strain>
    </source>
</reference>
<evidence type="ECO:0000313" key="4">
    <source>
        <dbReference type="Proteomes" id="UP000035760"/>
    </source>
</evidence>
<sequence length="270" mass="29134">MAAGFEKSAIKRALGRYCNRPLYRGALQAGAVRMDLQGQAGGVVAEDEVRTAPRRPRRNPSSTAKAALLANATPLLKESLVAGRLELTVKFSKLPQPLLVQGGLKIGVQTQEGTVTAIRPAKVWKKFEQAAQTYPHGVAALIGPAGIFTLETQIYPKPTQGKPEIVYDGARITLAGHVPDRDPMVQGKAQAHGLQNVLRESTGPRFEVQPVVLYPGGFVKTTAPWNGDAPWILNPKAWPAFLEHRPAPLSHADAPLATDHLSRFIRTAAK</sequence>
<gene>
    <name evidence="3" type="ORF">BN873_p10005</name>
</gene>
<keyword evidence="4" id="KW-1185">Reference proteome</keyword>
<dbReference type="Gene3D" id="1.10.1710.10">
    <property type="entry name" value="ProQ/FinO domain"/>
    <property type="match status" value="1"/>
</dbReference>
<dbReference type="InterPro" id="IPR016103">
    <property type="entry name" value="ProQ/FinO"/>
</dbReference>
<dbReference type="SUPFAM" id="SSF48657">
    <property type="entry name" value="FinO-like"/>
    <property type="match status" value="1"/>
</dbReference>
<comment type="caution">
    <text evidence="3">The sequence shown here is derived from an EMBL/GenBank/DDBJ whole genome shotgun (WGS) entry which is preliminary data.</text>
</comment>
<evidence type="ECO:0000256" key="1">
    <source>
        <dbReference type="ARBA" id="ARBA00022884"/>
    </source>
</evidence>
<proteinExistence type="predicted"/>
<reference evidence="3" key="2">
    <citation type="submission" date="2014-03" db="EMBL/GenBank/DDBJ databases">
        <title>Candidatus Competibacter-lineage genomes retrieved from metagenomes reveal functional metabolic diversity.</title>
        <authorList>
            <person name="McIlroy S.J."/>
            <person name="Albertsen M."/>
            <person name="Andresen E.K."/>
            <person name="Saunders A.M."/>
            <person name="Kristiansen R."/>
            <person name="Stokholm-Bjerregaard M."/>
            <person name="Nielsen K.L."/>
            <person name="Nielsen P.H."/>
        </authorList>
    </citation>
    <scope>NUCLEOTIDE SEQUENCE</scope>
    <source>
        <strain evidence="3">Run_A_D11</strain>
    </source>
</reference>
<organism evidence="3 4">
    <name type="scientific">Candidatus Competibacter denitrificans Run_A_D11</name>
    <dbReference type="NCBI Taxonomy" id="1400863"/>
    <lineage>
        <taxon>Bacteria</taxon>
        <taxon>Pseudomonadati</taxon>
        <taxon>Pseudomonadota</taxon>
        <taxon>Gammaproteobacteria</taxon>
        <taxon>Candidatus Competibacteraceae</taxon>
        <taxon>Candidatus Competibacter</taxon>
    </lineage>
</organism>
<dbReference type="GO" id="GO:0003723">
    <property type="term" value="F:RNA binding"/>
    <property type="evidence" value="ECO:0007669"/>
    <property type="project" value="UniProtKB-KW"/>
</dbReference>
<dbReference type="InterPro" id="IPR036442">
    <property type="entry name" value="ProQ/FinO_sf"/>
</dbReference>
<dbReference type="Proteomes" id="UP000035760">
    <property type="component" value="Unassembled WGS sequence"/>
</dbReference>
<accession>W6M973</accession>
<evidence type="ECO:0000259" key="2">
    <source>
        <dbReference type="Pfam" id="PF04352"/>
    </source>
</evidence>
<protein>
    <recommendedName>
        <fullName evidence="2">ProQ/FinO domain-containing protein</fullName>
    </recommendedName>
</protein>
<evidence type="ECO:0000313" key="3">
    <source>
        <dbReference type="EMBL" id="CDI04561.1"/>
    </source>
</evidence>
<name>W6M973_9GAMM</name>
<dbReference type="Pfam" id="PF04352">
    <property type="entry name" value="ProQ"/>
    <property type="match status" value="1"/>
</dbReference>
<dbReference type="AlphaFoldDB" id="W6M973"/>
<feature type="domain" description="ProQ/FinO" evidence="2">
    <location>
        <begin position="4"/>
        <end position="61"/>
    </location>
</feature>